<keyword evidence="3" id="KW-1185">Reference proteome</keyword>
<proteinExistence type="predicted"/>
<gene>
    <name evidence="2" type="ORF">SAMN05444165_0439</name>
</gene>
<evidence type="ECO:0000313" key="3">
    <source>
        <dbReference type="Proteomes" id="UP000185151"/>
    </source>
</evidence>
<accession>A0A1N6FWY8</accession>
<feature type="region of interest" description="Disordered" evidence="1">
    <location>
        <begin position="88"/>
        <end position="119"/>
    </location>
</feature>
<evidence type="ECO:0000256" key="1">
    <source>
        <dbReference type="SAM" id="MobiDB-lite"/>
    </source>
</evidence>
<dbReference type="RefSeq" id="WP_143788238.1">
    <property type="nucleotide sequence ID" value="NZ_FSRU01000001.1"/>
</dbReference>
<reference evidence="2 3" key="1">
    <citation type="submission" date="2016-11" db="EMBL/GenBank/DDBJ databases">
        <authorList>
            <person name="Jaros S."/>
            <person name="Januszkiewicz K."/>
            <person name="Wedrychowicz H."/>
        </authorList>
    </citation>
    <scope>NUCLEOTIDE SEQUENCE [LARGE SCALE GENOMIC DNA]</scope>
    <source>
        <strain evidence="2 3">GAS95</strain>
    </source>
</reference>
<protein>
    <submittedName>
        <fullName evidence="2">Uncharacterized protein</fullName>
    </submittedName>
</protein>
<dbReference type="AlphaFoldDB" id="A0A1N6FWY8"/>
<sequence length="119" mass="12499">MNEPIISSVHPQVMRIGRTAVEASKRCADQFADLRALARLLTKAVETDPAGTADHRKVAAVMARLSDEYAGHARGDANMFAATLASVPEDEPAGKPGKRARAAISSKTASAKRVSALSS</sequence>
<organism evidence="2 3">
    <name type="scientific">Paraburkholderia phenazinium</name>
    <dbReference type="NCBI Taxonomy" id="60549"/>
    <lineage>
        <taxon>Bacteria</taxon>
        <taxon>Pseudomonadati</taxon>
        <taxon>Pseudomonadota</taxon>
        <taxon>Betaproteobacteria</taxon>
        <taxon>Burkholderiales</taxon>
        <taxon>Burkholderiaceae</taxon>
        <taxon>Paraburkholderia</taxon>
    </lineage>
</organism>
<evidence type="ECO:0000313" key="2">
    <source>
        <dbReference type="EMBL" id="SIN99711.1"/>
    </source>
</evidence>
<dbReference type="EMBL" id="FSRU01000001">
    <property type="protein sequence ID" value="SIN99711.1"/>
    <property type="molecule type" value="Genomic_DNA"/>
</dbReference>
<dbReference type="Proteomes" id="UP000185151">
    <property type="component" value="Unassembled WGS sequence"/>
</dbReference>
<name>A0A1N6FWY8_9BURK</name>